<proteinExistence type="predicted"/>
<dbReference type="EMBL" id="CM004390">
    <property type="protein sequence ID" value="OAY51790.1"/>
    <property type="molecule type" value="Genomic_DNA"/>
</dbReference>
<reference evidence="1" key="1">
    <citation type="submission" date="2016-02" db="EMBL/GenBank/DDBJ databases">
        <title>WGS assembly of Manihot esculenta.</title>
        <authorList>
            <person name="Bredeson J.V."/>
            <person name="Prochnik S.E."/>
            <person name="Lyons J.B."/>
            <person name="Schmutz J."/>
            <person name="Grimwood J."/>
            <person name="Vrebalov J."/>
            <person name="Bart R.S."/>
            <person name="Amuge T."/>
            <person name="Ferguson M.E."/>
            <person name="Green R."/>
            <person name="Putnam N."/>
            <person name="Stites J."/>
            <person name="Rounsley S."/>
            <person name="Rokhsar D.S."/>
        </authorList>
    </citation>
    <scope>NUCLEOTIDE SEQUENCE [LARGE SCALE GENOMIC DNA]</scope>
    <source>
        <tissue evidence="1">Leaf</tissue>
    </source>
</reference>
<gene>
    <name evidence="1" type="ORF">MANES_04G033000</name>
</gene>
<dbReference type="AlphaFoldDB" id="A0A2C9VZ52"/>
<protein>
    <submittedName>
        <fullName evidence="1">Uncharacterized protein</fullName>
    </submittedName>
</protein>
<sequence>MQDFSPLLLVHMKPKNQEASVPAEHFRAMIKFSDTKLLDFLVFGSLPTKDN</sequence>
<accession>A0A2C9VZ52</accession>
<name>A0A2C9VZ52_MANES</name>
<organism evidence="1">
    <name type="scientific">Manihot esculenta</name>
    <name type="common">Cassava</name>
    <name type="synonym">Jatropha manihot</name>
    <dbReference type="NCBI Taxonomy" id="3983"/>
    <lineage>
        <taxon>Eukaryota</taxon>
        <taxon>Viridiplantae</taxon>
        <taxon>Streptophyta</taxon>
        <taxon>Embryophyta</taxon>
        <taxon>Tracheophyta</taxon>
        <taxon>Spermatophyta</taxon>
        <taxon>Magnoliopsida</taxon>
        <taxon>eudicotyledons</taxon>
        <taxon>Gunneridae</taxon>
        <taxon>Pentapetalae</taxon>
        <taxon>rosids</taxon>
        <taxon>fabids</taxon>
        <taxon>Malpighiales</taxon>
        <taxon>Euphorbiaceae</taxon>
        <taxon>Crotonoideae</taxon>
        <taxon>Manihoteae</taxon>
        <taxon>Manihot</taxon>
    </lineage>
</organism>
<evidence type="ECO:0000313" key="1">
    <source>
        <dbReference type="EMBL" id="OAY51790.1"/>
    </source>
</evidence>